<dbReference type="Proteomes" id="UP001595453">
    <property type="component" value="Unassembled WGS sequence"/>
</dbReference>
<dbReference type="Pfam" id="PF01541">
    <property type="entry name" value="GIY-YIG"/>
    <property type="match status" value="1"/>
</dbReference>
<evidence type="ECO:0000256" key="1">
    <source>
        <dbReference type="ARBA" id="ARBA00007435"/>
    </source>
</evidence>
<comment type="similarity">
    <text evidence="1">Belongs to the UPF0213 family.</text>
</comment>
<dbReference type="Gene3D" id="3.40.1440.10">
    <property type="entry name" value="GIY-YIG endonuclease"/>
    <property type="match status" value="1"/>
</dbReference>
<dbReference type="InterPro" id="IPR050190">
    <property type="entry name" value="UPF0213_domain"/>
</dbReference>
<organism evidence="3 4">
    <name type="scientific">Pseudoalteromonas fenneropenaei</name>
    <dbReference type="NCBI Taxonomy" id="1737459"/>
    <lineage>
        <taxon>Bacteria</taxon>
        <taxon>Pseudomonadati</taxon>
        <taxon>Pseudomonadota</taxon>
        <taxon>Gammaproteobacteria</taxon>
        <taxon>Alteromonadales</taxon>
        <taxon>Pseudoalteromonadaceae</taxon>
        <taxon>Pseudoalteromonas</taxon>
    </lineage>
</organism>
<evidence type="ECO:0000259" key="2">
    <source>
        <dbReference type="PROSITE" id="PS50164"/>
    </source>
</evidence>
<name>A0ABV7CI22_9GAMM</name>
<proteinExistence type="inferred from homology"/>
<dbReference type="PANTHER" id="PTHR34477:SF1">
    <property type="entry name" value="UPF0213 PROTEIN YHBQ"/>
    <property type="match status" value="1"/>
</dbReference>
<feature type="domain" description="GIY-YIG" evidence="2">
    <location>
        <begin position="7"/>
        <end position="82"/>
    </location>
</feature>
<gene>
    <name evidence="3" type="ORF">ACFOEE_06970</name>
</gene>
<dbReference type="RefSeq" id="WP_377122479.1">
    <property type="nucleotide sequence ID" value="NZ_JBHRSD010000011.1"/>
</dbReference>
<evidence type="ECO:0000313" key="4">
    <source>
        <dbReference type="Proteomes" id="UP001595453"/>
    </source>
</evidence>
<evidence type="ECO:0000313" key="3">
    <source>
        <dbReference type="EMBL" id="MFC3032253.1"/>
    </source>
</evidence>
<dbReference type="InterPro" id="IPR000305">
    <property type="entry name" value="GIY-YIG_endonuc"/>
</dbReference>
<dbReference type="CDD" id="cd10456">
    <property type="entry name" value="GIY-YIG_UPF0213"/>
    <property type="match status" value="1"/>
</dbReference>
<dbReference type="InterPro" id="IPR035901">
    <property type="entry name" value="GIY-YIG_endonuc_sf"/>
</dbReference>
<dbReference type="SUPFAM" id="SSF82771">
    <property type="entry name" value="GIY-YIG endonuclease"/>
    <property type="match status" value="1"/>
</dbReference>
<keyword evidence="4" id="KW-1185">Reference proteome</keyword>
<protein>
    <submittedName>
        <fullName evidence="3">GIY-YIG nuclease family protein</fullName>
    </submittedName>
</protein>
<sequence length="110" mass="12206">MEAENSPVWSLYIIETRLGTWYTGITTDVNARFDKHEKGTGAKNLRGKGPLKLVFNQVVGTRSDAAKLEWQVKQLSKAQKRQFVVLGKLPTRELPTKCAVSTLTTSTAAK</sequence>
<dbReference type="EMBL" id="JBHRSD010000011">
    <property type="protein sequence ID" value="MFC3032253.1"/>
    <property type="molecule type" value="Genomic_DNA"/>
</dbReference>
<reference evidence="4" key="1">
    <citation type="journal article" date="2019" name="Int. J. Syst. Evol. Microbiol.">
        <title>The Global Catalogue of Microorganisms (GCM) 10K type strain sequencing project: providing services to taxonomists for standard genome sequencing and annotation.</title>
        <authorList>
            <consortium name="The Broad Institute Genomics Platform"/>
            <consortium name="The Broad Institute Genome Sequencing Center for Infectious Disease"/>
            <person name="Wu L."/>
            <person name="Ma J."/>
        </authorList>
    </citation>
    <scope>NUCLEOTIDE SEQUENCE [LARGE SCALE GENOMIC DNA]</scope>
    <source>
        <strain evidence="4">KCTC 42730</strain>
    </source>
</reference>
<dbReference type="PROSITE" id="PS50164">
    <property type="entry name" value="GIY_YIG"/>
    <property type="match status" value="1"/>
</dbReference>
<comment type="caution">
    <text evidence="3">The sequence shown here is derived from an EMBL/GenBank/DDBJ whole genome shotgun (WGS) entry which is preliminary data.</text>
</comment>
<accession>A0ABV7CI22</accession>
<dbReference type="PANTHER" id="PTHR34477">
    <property type="entry name" value="UPF0213 PROTEIN YHBQ"/>
    <property type="match status" value="1"/>
</dbReference>